<feature type="compositionally biased region" description="Low complexity" evidence="2">
    <location>
        <begin position="148"/>
        <end position="158"/>
    </location>
</feature>
<feature type="region of interest" description="Disordered" evidence="2">
    <location>
        <begin position="510"/>
        <end position="543"/>
    </location>
</feature>
<keyword evidence="1" id="KW-0862">Zinc</keyword>
<feature type="compositionally biased region" description="Basic residues" evidence="2">
    <location>
        <begin position="1"/>
        <end position="11"/>
    </location>
</feature>
<evidence type="ECO:0000256" key="2">
    <source>
        <dbReference type="SAM" id="MobiDB-lite"/>
    </source>
</evidence>
<feature type="region of interest" description="Disordered" evidence="2">
    <location>
        <begin position="133"/>
        <end position="158"/>
    </location>
</feature>
<feature type="compositionally biased region" description="Basic and acidic residues" evidence="2">
    <location>
        <begin position="133"/>
        <end position="147"/>
    </location>
</feature>
<accession>A0A7C8I2T8</accession>
<organism evidence="4 5">
    <name type="scientific">Massariosphaeria phaeospora</name>
    <dbReference type="NCBI Taxonomy" id="100035"/>
    <lineage>
        <taxon>Eukaryota</taxon>
        <taxon>Fungi</taxon>
        <taxon>Dikarya</taxon>
        <taxon>Ascomycota</taxon>
        <taxon>Pezizomycotina</taxon>
        <taxon>Dothideomycetes</taxon>
        <taxon>Pleosporomycetidae</taxon>
        <taxon>Pleosporales</taxon>
        <taxon>Pleosporales incertae sedis</taxon>
        <taxon>Massariosphaeria</taxon>
    </lineage>
</organism>
<keyword evidence="5" id="KW-1185">Reference proteome</keyword>
<comment type="caution">
    <text evidence="4">The sequence shown here is derived from an EMBL/GenBank/DDBJ whole genome shotgun (WGS) entry which is preliminary data.</text>
</comment>
<dbReference type="GO" id="GO:0008270">
    <property type="term" value="F:zinc ion binding"/>
    <property type="evidence" value="ECO:0007669"/>
    <property type="project" value="UniProtKB-KW"/>
</dbReference>
<dbReference type="OrthoDB" id="9368434at2759"/>
<keyword evidence="1" id="KW-0863">Zinc-finger</keyword>
<dbReference type="InterPro" id="IPR013087">
    <property type="entry name" value="Znf_C2H2_type"/>
</dbReference>
<gene>
    <name evidence="4" type="ORF">BDV95DRAFT_629957</name>
</gene>
<proteinExistence type="predicted"/>
<dbReference type="PROSITE" id="PS50157">
    <property type="entry name" value="ZINC_FINGER_C2H2_2"/>
    <property type="match status" value="1"/>
</dbReference>
<dbReference type="Proteomes" id="UP000481861">
    <property type="component" value="Unassembled WGS sequence"/>
</dbReference>
<name>A0A7C8I2T8_9PLEO</name>
<keyword evidence="1" id="KW-0479">Metal-binding</keyword>
<sequence>MSTHPRRRPHKATGPQASPLSSHGMQLRKSGTFSSPHSVSSEVCDLDNHQYMPRRSPTSTENLEELLQDASIRRVANLLKDFDKKIAGHKSSAASILNDPEVLPVPSFILQNTRLNHMGVDLDLDLDMNMDLDSKPVEERNPHDHASDSGLGSSISGSKYSKDDRLQLPALNGPHANTYKDCRSARESISTSVTSTHSAITRSFSALGASEEKHTLGEYACKQIHDHIVKPILAEESLKDFHPLISDVPRRIGEKNITNLRDLEKTLIFLAPEFSATPTSYLQFCERSIQLLHATVDSLPEQDQRLPSDRPYTNNYFLDLIEQIRRYAAIMAATRQKEANGEDLDEMDYSTDEKVTLRGGLSHNGRPAELVREKNGKFIPINDSAYSSSKRALSDDEMDDDEVMRSMARRRKSDKPGDVLHLCRDCKKEFKRPCDLTKHEKTHSRPWKCSDAKCKYYELGWPTEKERDRHVNDKHSAAPAQYKCLYPPCTYASKRESNCKQHMEKAHGWEYVRSKSNGQKKGPTAGSEHSPPTPLTPFLGTPQSAALATPMTPFATSPAMALVDNFDYSYGFSTPALSLNGFQEEYRRDSVTTDGSVLTYSSGHSPTGPTSFEEAVTPEETHINHNDIYNSCGLGSSFNNTHFQQPTPLSTGFDFESLSFTVNPTSSNSMPHLSPTAQADVTLYSPPMHIDEGFGDGMDAFSRPTEDFTLFDNAQGGNMGLSGTADFFPDINQFGGQFNNYYVDTNMSTMDDLIGPGYNNMQQ</sequence>
<feature type="region of interest" description="Disordered" evidence="2">
    <location>
        <begin position="1"/>
        <end position="41"/>
    </location>
</feature>
<evidence type="ECO:0000313" key="5">
    <source>
        <dbReference type="Proteomes" id="UP000481861"/>
    </source>
</evidence>
<dbReference type="EMBL" id="JAADJZ010000016">
    <property type="protein sequence ID" value="KAF2869374.1"/>
    <property type="molecule type" value="Genomic_DNA"/>
</dbReference>
<reference evidence="4 5" key="1">
    <citation type="submission" date="2020-01" db="EMBL/GenBank/DDBJ databases">
        <authorList>
            <consortium name="DOE Joint Genome Institute"/>
            <person name="Haridas S."/>
            <person name="Albert R."/>
            <person name="Binder M."/>
            <person name="Bloem J."/>
            <person name="Labutti K."/>
            <person name="Salamov A."/>
            <person name="Andreopoulos B."/>
            <person name="Baker S.E."/>
            <person name="Barry K."/>
            <person name="Bills G."/>
            <person name="Bluhm B.H."/>
            <person name="Cannon C."/>
            <person name="Castanera R."/>
            <person name="Culley D.E."/>
            <person name="Daum C."/>
            <person name="Ezra D."/>
            <person name="Gonzalez J.B."/>
            <person name="Henrissat B."/>
            <person name="Kuo A."/>
            <person name="Liang C."/>
            <person name="Lipzen A."/>
            <person name="Lutzoni F."/>
            <person name="Magnuson J."/>
            <person name="Mondo S."/>
            <person name="Nolan M."/>
            <person name="Ohm R."/>
            <person name="Pangilinan J."/>
            <person name="Park H.-J.H."/>
            <person name="Ramirez L."/>
            <person name="Alfaro M."/>
            <person name="Sun H."/>
            <person name="Tritt A."/>
            <person name="Yoshinaga Y."/>
            <person name="Zwiers L.-H.L."/>
            <person name="Turgeon B.G."/>
            <person name="Goodwin S.B."/>
            <person name="Spatafora J.W."/>
            <person name="Crous P.W."/>
            <person name="Grigoriev I.V."/>
        </authorList>
    </citation>
    <scope>NUCLEOTIDE SEQUENCE [LARGE SCALE GENOMIC DNA]</scope>
    <source>
        <strain evidence="4 5">CBS 611.86</strain>
    </source>
</reference>
<evidence type="ECO:0000256" key="1">
    <source>
        <dbReference type="PROSITE-ProRule" id="PRU00042"/>
    </source>
</evidence>
<dbReference type="SMART" id="SM00355">
    <property type="entry name" value="ZnF_C2H2"/>
    <property type="match status" value="2"/>
</dbReference>
<dbReference type="AlphaFoldDB" id="A0A7C8I2T8"/>
<protein>
    <recommendedName>
        <fullName evidence="3">C2H2-type domain-containing protein</fullName>
    </recommendedName>
</protein>
<evidence type="ECO:0000259" key="3">
    <source>
        <dbReference type="PROSITE" id="PS50157"/>
    </source>
</evidence>
<dbReference type="PROSITE" id="PS00028">
    <property type="entry name" value="ZINC_FINGER_C2H2_1"/>
    <property type="match status" value="1"/>
</dbReference>
<evidence type="ECO:0000313" key="4">
    <source>
        <dbReference type="EMBL" id="KAF2869374.1"/>
    </source>
</evidence>
<feature type="domain" description="C2H2-type" evidence="3">
    <location>
        <begin position="421"/>
        <end position="448"/>
    </location>
</feature>
<feature type="compositionally biased region" description="Polar residues" evidence="2">
    <location>
        <begin position="15"/>
        <end position="41"/>
    </location>
</feature>